<evidence type="ECO:0000256" key="4">
    <source>
        <dbReference type="ARBA" id="ARBA00022452"/>
    </source>
</evidence>
<comment type="subcellular location">
    <subcellularLocation>
        <location evidence="1">Cell outer membrane</location>
    </subcellularLocation>
</comment>
<dbReference type="Pfam" id="PF02321">
    <property type="entry name" value="OEP"/>
    <property type="match status" value="1"/>
</dbReference>
<dbReference type="Gene3D" id="1.20.1600.10">
    <property type="entry name" value="Outer membrane efflux proteins (OEP)"/>
    <property type="match status" value="1"/>
</dbReference>
<accession>A0AA42HVJ3</accession>
<feature type="signal peptide" evidence="9">
    <location>
        <begin position="1"/>
        <end position="23"/>
    </location>
</feature>
<evidence type="ECO:0000256" key="5">
    <source>
        <dbReference type="ARBA" id="ARBA00022692"/>
    </source>
</evidence>
<dbReference type="InterPro" id="IPR051906">
    <property type="entry name" value="TolC-like"/>
</dbReference>
<dbReference type="GO" id="GO:0015562">
    <property type="term" value="F:efflux transmembrane transporter activity"/>
    <property type="evidence" value="ECO:0007669"/>
    <property type="project" value="InterPro"/>
</dbReference>
<keyword evidence="6" id="KW-0472">Membrane</keyword>
<keyword evidence="4" id="KW-1134">Transmembrane beta strand</keyword>
<feature type="coiled-coil region" evidence="8">
    <location>
        <begin position="302"/>
        <end position="329"/>
    </location>
</feature>
<dbReference type="PANTHER" id="PTHR30026:SF20">
    <property type="entry name" value="OUTER MEMBRANE PROTEIN TOLC"/>
    <property type="match status" value="1"/>
</dbReference>
<proteinExistence type="inferred from homology"/>
<keyword evidence="8" id="KW-0175">Coiled coil</keyword>
<keyword evidence="9" id="KW-0732">Signal</keyword>
<organism evidence="10 11">
    <name type="scientific">Comamonas aquatica</name>
    <dbReference type="NCBI Taxonomy" id="225991"/>
    <lineage>
        <taxon>Bacteria</taxon>
        <taxon>Pseudomonadati</taxon>
        <taxon>Pseudomonadota</taxon>
        <taxon>Betaproteobacteria</taxon>
        <taxon>Burkholderiales</taxon>
        <taxon>Comamonadaceae</taxon>
        <taxon>Comamonas</taxon>
    </lineage>
</organism>
<evidence type="ECO:0000256" key="1">
    <source>
        <dbReference type="ARBA" id="ARBA00004442"/>
    </source>
</evidence>
<comment type="caution">
    <text evidence="10">The sequence shown here is derived from an EMBL/GenBank/DDBJ whole genome shotgun (WGS) entry which is preliminary data.</text>
</comment>
<feature type="chain" id="PRO_5041257787" evidence="9">
    <location>
        <begin position="24"/>
        <end position="416"/>
    </location>
</feature>
<keyword evidence="7" id="KW-0998">Cell outer membrane</keyword>
<protein>
    <submittedName>
        <fullName evidence="10">TolC family protein</fullName>
    </submittedName>
</protein>
<comment type="similarity">
    <text evidence="2">Belongs to the outer membrane factor (OMF) (TC 1.B.17) family.</text>
</comment>
<dbReference type="AlphaFoldDB" id="A0AA42HVJ3"/>
<evidence type="ECO:0000256" key="2">
    <source>
        <dbReference type="ARBA" id="ARBA00007613"/>
    </source>
</evidence>
<evidence type="ECO:0000256" key="3">
    <source>
        <dbReference type="ARBA" id="ARBA00022448"/>
    </source>
</evidence>
<dbReference type="RefSeq" id="WP_279860697.1">
    <property type="nucleotide sequence ID" value="NZ_JAODZU010000040.1"/>
</dbReference>
<name>A0AA42HVJ3_9BURK</name>
<evidence type="ECO:0000256" key="7">
    <source>
        <dbReference type="ARBA" id="ARBA00023237"/>
    </source>
</evidence>
<sequence length="416" mass="45490">MKNWITAAGAAALTMGLSLPAGAWISGSMPELVPAPLARQAMDQDPLVVEARRALTAAGHGAEALRVGPHEWTTKATMQSRRYDAGGRSNEWEAGLERAFRVGGKARLDGEIGRVDINIARAQLGEVTHESARSLADLWIDAISASQLHKVLSEQRLFALESLKAVERRKKAGDASTLDVNLATTDLVEMDRQLNIATAAKVKAEAKLRTRFPTIAELPQQMADPQAVEASRAQWLERVLSQSDVMRVAEARAQKAALNADRIRADKVPDPTLGVFVGSEARRSERIVGMSISIPLSGTYRNERMLQALQETEVAHAQLDAKRRELDAEVAETYINATSSFERWRLSAEGLTAIQSNARLTQRAYTLGEVDLQGLLLARKQALEANISTEQARSEALRAQSRLLIDAHLIWGLAED</sequence>
<gene>
    <name evidence="10" type="ORF">N7330_19180</name>
</gene>
<keyword evidence="3" id="KW-0813">Transport</keyword>
<dbReference type="GO" id="GO:1990281">
    <property type="term" value="C:efflux pump complex"/>
    <property type="evidence" value="ECO:0007669"/>
    <property type="project" value="TreeGrafter"/>
</dbReference>
<evidence type="ECO:0000313" key="10">
    <source>
        <dbReference type="EMBL" id="MDH0365143.1"/>
    </source>
</evidence>
<evidence type="ECO:0000256" key="6">
    <source>
        <dbReference type="ARBA" id="ARBA00023136"/>
    </source>
</evidence>
<dbReference type="PANTHER" id="PTHR30026">
    <property type="entry name" value="OUTER MEMBRANE PROTEIN TOLC"/>
    <property type="match status" value="1"/>
</dbReference>
<evidence type="ECO:0000313" key="11">
    <source>
        <dbReference type="Proteomes" id="UP001158297"/>
    </source>
</evidence>
<evidence type="ECO:0000256" key="9">
    <source>
        <dbReference type="SAM" id="SignalP"/>
    </source>
</evidence>
<dbReference type="Proteomes" id="UP001158297">
    <property type="component" value="Unassembled WGS sequence"/>
</dbReference>
<keyword evidence="5" id="KW-0812">Transmembrane</keyword>
<dbReference type="GO" id="GO:0015288">
    <property type="term" value="F:porin activity"/>
    <property type="evidence" value="ECO:0007669"/>
    <property type="project" value="TreeGrafter"/>
</dbReference>
<dbReference type="InterPro" id="IPR003423">
    <property type="entry name" value="OMP_efflux"/>
</dbReference>
<evidence type="ECO:0000256" key="8">
    <source>
        <dbReference type="SAM" id="Coils"/>
    </source>
</evidence>
<dbReference type="GO" id="GO:0009279">
    <property type="term" value="C:cell outer membrane"/>
    <property type="evidence" value="ECO:0007669"/>
    <property type="project" value="UniProtKB-SubCell"/>
</dbReference>
<dbReference type="SUPFAM" id="SSF56954">
    <property type="entry name" value="Outer membrane efflux proteins (OEP)"/>
    <property type="match status" value="1"/>
</dbReference>
<reference evidence="10" key="1">
    <citation type="submission" date="2022-09" db="EMBL/GenBank/DDBJ databases">
        <title>Intensive care unit water sources are persistently colonized with multi-drug resistant bacteria and are the site of extensive horizontal gene transfer of antibiotic resistance genes.</title>
        <authorList>
            <person name="Diorio-Toth L."/>
        </authorList>
    </citation>
    <scope>NUCLEOTIDE SEQUENCE</scope>
    <source>
        <strain evidence="10">GD04130</strain>
    </source>
</reference>
<dbReference type="EMBL" id="JAODZU010000040">
    <property type="protein sequence ID" value="MDH0365143.1"/>
    <property type="molecule type" value="Genomic_DNA"/>
</dbReference>